<dbReference type="AlphaFoldDB" id="A0AA37GWZ5"/>
<reference evidence="2 3" key="1">
    <citation type="submission" date="2021-07" db="EMBL/GenBank/DDBJ databases">
        <title>Genome data of Colletotrichum spaethianum.</title>
        <authorList>
            <person name="Utami Y.D."/>
            <person name="Hiruma K."/>
        </authorList>
    </citation>
    <scope>NUCLEOTIDE SEQUENCE [LARGE SCALE GENOMIC DNA]</scope>
    <source>
        <strain evidence="2 3">MAFF 242679</strain>
    </source>
</reference>
<gene>
    <name evidence="2" type="ORF">ColLi_10695</name>
</gene>
<feature type="chain" id="PRO_5041307022" evidence="1">
    <location>
        <begin position="24"/>
        <end position="157"/>
    </location>
</feature>
<feature type="signal peptide" evidence="1">
    <location>
        <begin position="1"/>
        <end position="23"/>
    </location>
</feature>
<evidence type="ECO:0000313" key="2">
    <source>
        <dbReference type="EMBL" id="GJC87857.1"/>
    </source>
</evidence>
<comment type="caution">
    <text evidence="2">The sequence shown here is derived from an EMBL/GenBank/DDBJ whole genome shotgun (WGS) entry which is preliminary data.</text>
</comment>
<protein>
    <submittedName>
        <fullName evidence="2">FAD-linked oxidoreductase sor8</fullName>
    </submittedName>
</protein>
<dbReference type="Proteomes" id="UP001055172">
    <property type="component" value="Unassembled WGS sequence"/>
</dbReference>
<evidence type="ECO:0000256" key="1">
    <source>
        <dbReference type="SAM" id="SignalP"/>
    </source>
</evidence>
<accession>A0AA37GWZ5</accession>
<sequence length="157" mass="17064">MPSLGRALLFATAVMPLANFVGAQHIIVDGEIVAANEATVSPAGEEFLFDSDIPEEITRLTDAVLANLTQLELSNISLFTFADSQAAQKRAEPNNKCKTFPGDPLYPNELVWKVFDLLTGGALIKTIPLGAACYAGEHYDAERCQYLLDNWSNSDTQ</sequence>
<dbReference type="EMBL" id="BPPX01000028">
    <property type="protein sequence ID" value="GJC87857.1"/>
    <property type="molecule type" value="Genomic_DNA"/>
</dbReference>
<keyword evidence="1" id="KW-0732">Signal</keyword>
<proteinExistence type="predicted"/>
<organism evidence="2 3">
    <name type="scientific">Colletotrichum liriopes</name>
    <dbReference type="NCBI Taxonomy" id="708192"/>
    <lineage>
        <taxon>Eukaryota</taxon>
        <taxon>Fungi</taxon>
        <taxon>Dikarya</taxon>
        <taxon>Ascomycota</taxon>
        <taxon>Pezizomycotina</taxon>
        <taxon>Sordariomycetes</taxon>
        <taxon>Hypocreomycetidae</taxon>
        <taxon>Glomerellales</taxon>
        <taxon>Glomerellaceae</taxon>
        <taxon>Colletotrichum</taxon>
        <taxon>Colletotrichum spaethianum species complex</taxon>
    </lineage>
</organism>
<evidence type="ECO:0000313" key="3">
    <source>
        <dbReference type="Proteomes" id="UP001055172"/>
    </source>
</evidence>
<keyword evidence="3" id="KW-1185">Reference proteome</keyword>
<name>A0AA37GWZ5_9PEZI</name>